<feature type="transmembrane region" description="Helical" evidence="1">
    <location>
        <begin position="109"/>
        <end position="136"/>
    </location>
</feature>
<feature type="transmembrane region" description="Helical" evidence="1">
    <location>
        <begin position="183"/>
        <end position="201"/>
    </location>
</feature>
<name>A0AAX3FJL8_ACTEU</name>
<feature type="transmembrane region" description="Helical" evidence="1">
    <location>
        <begin position="72"/>
        <end position="89"/>
    </location>
</feature>
<feature type="transmembrane region" description="Helical" evidence="1">
    <location>
        <begin position="12"/>
        <end position="31"/>
    </location>
</feature>
<protein>
    <submittedName>
        <fullName evidence="2">Lipid A core - O-antigen ligase and related enzymes</fullName>
    </submittedName>
</protein>
<keyword evidence="1" id="KW-1133">Transmembrane helix</keyword>
<keyword evidence="2" id="KW-0436">Ligase</keyword>
<feature type="transmembrane region" description="Helical" evidence="1">
    <location>
        <begin position="234"/>
        <end position="254"/>
    </location>
</feature>
<reference evidence="2 3" key="1">
    <citation type="submission" date="2018-12" db="EMBL/GenBank/DDBJ databases">
        <authorList>
            <consortium name="Pathogen Informatics"/>
        </authorList>
    </citation>
    <scope>NUCLEOTIDE SEQUENCE [LARGE SCALE GENOMIC DNA]</scope>
    <source>
        <strain evidence="2 3">NCTC8529</strain>
    </source>
</reference>
<feature type="transmembrane region" description="Helical" evidence="1">
    <location>
        <begin position="157"/>
        <end position="177"/>
    </location>
</feature>
<evidence type="ECO:0000313" key="3">
    <source>
        <dbReference type="Proteomes" id="UP000268529"/>
    </source>
</evidence>
<proteinExistence type="predicted"/>
<evidence type="ECO:0000313" key="2">
    <source>
        <dbReference type="EMBL" id="VEE91530.1"/>
    </source>
</evidence>
<feature type="transmembrane region" description="Helical" evidence="1">
    <location>
        <begin position="325"/>
        <end position="342"/>
    </location>
</feature>
<evidence type="ECO:0000256" key="1">
    <source>
        <dbReference type="SAM" id="Phobius"/>
    </source>
</evidence>
<dbReference type="GO" id="GO:0016874">
    <property type="term" value="F:ligase activity"/>
    <property type="evidence" value="ECO:0007669"/>
    <property type="project" value="UniProtKB-KW"/>
</dbReference>
<organism evidence="2 3">
    <name type="scientific">Actinobacillus equuli</name>
    <dbReference type="NCBI Taxonomy" id="718"/>
    <lineage>
        <taxon>Bacteria</taxon>
        <taxon>Pseudomonadati</taxon>
        <taxon>Pseudomonadota</taxon>
        <taxon>Gammaproteobacteria</taxon>
        <taxon>Pasteurellales</taxon>
        <taxon>Pasteurellaceae</taxon>
        <taxon>Actinobacillus</taxon>
    </lineage>
</organism>
<gene>
    <name evidence="2" type="ORF">NCTC8529_01388</name>
</gene>
<keyword evidence="1" id="KW-0812">Transmembrane</keyword>
<dbReference type="Proteomes" id="UP000268529">
    <property type="component" value="Chromosome"/>
</dbReference>
<feature type="transmembrane region" description="Helical" evidence="1">
    <location>
        <begin position="208"/>
        <end position="228"/>
    </location>
</feature>
<accession>A0AAX3FJL8</accession>
<feature type="transmembrane region" description="Helical" evidence="1">
    <location>
        <begin position="43"/>
        <end position="63"/>
    </location>
</feature>
<dbReference type="AlphaFoldDB" id="A0AAX3FJL8"/>
<keyword evidence="1" id="KW-0472">Membrane</keyword>
<dbReference type="EMBL" id="LR134310">
    <property type="protein sequence ID" value="VEE91530.1"/>
    <property type="molecule type" value="Genomic_DNA"/>
</dbReference>
<sequence length="402" mass="46874">MGHRISIKGSKYYANLFYLISFVFYLINTFLNHTMYNSITSYGLVKVIFFSIVILFLLLKLILVDTFFLKEIVVYAFLFLLMCVISLNTGDRQLITLIALILSAKNVNFKYILSAFLISIIILLLFTYISTLLDIISNLQYVRIREGEVKIRNSFGTSYPTVFAAYLQSLVIAFAYLMNPKRIINNIVLWMLSAVAAYLSLEFSDARMAAYSIILFLCLYYLSLFLFNNIYRHNFLKLCIIFCYPIGFLIIYYLSYNYTPQDEIFELINKALSGRLYLGYKAFQEYSIPLLGQKIEFIGLGGSVQEMGEDYNYVDSSYLQFMMKYGVVFTILSTFSFMWLTSKRLKLNDYKFIPVIIILSFNSMIEDRLLDISINVYWILMLAYYHNSSLPIKNAKNKIRQV</sequence>